<dbReference type="Proteomes" id="UP001148838">
    <property type="component" value="Unassembled WGS sequence"/>
</dbReference>
<proteinExistence type="predicted"/>
<reference evidence="1 2" key="1">
    <citation type="journal article" date="2022" name="Allergy">
        <title>Genome assembly and annotation of Periplaneta americana reveal a comprehensive cockroach allergen profile.</title>
        <authorList>
            <person name="Wang L."/>
            <person name="Xiong Q."/>
            <person name="Saelim N."/>
            <person name="Wang L."/>
            <person name="Nong W."/>
            <person name="Wan A.T."/>
            <person name="Shi M."/>
            <person name="Liu X."/>
            <person name="Cao Q."/>
            <person name="Hui J.H.L."/>
            <person name="Sookrung N."/>
            <person name="Leung T.F."/>
            <person name="Tungtrongchitr A."/>
            <person name="Tsui S.K.W."/>
        </authorList>
    </citation>
    <scope>NUCLEOTIDE SEQUENCE [LARGE SCALE GENOMIC DNA]</scope>
    <source>
        <strain evidence="1">PWHHKU_190912</strain>
    </source>
</reference>
<accession>A0ABQ8TBM4</accession>
<comment type="caution">
    <text evidence="1">The sequence shown here is derived from an EMBL/GenBank/DDBJ whole genome shotgun (WGS) entry which is preliminary data.</text>
</comment>
<dbReference type="PANTHER" id="PTHR47027:SF20">
    <property type="entry name" value="REVERSE TRANSCRIPTASE-LIKE PROTEIN WITH RNA-DIRECTED DNA POLYMERASE DOMAIN"/>
    <property type="match status" value="1"/>
</dbReference>
<keyword evidence="2" id="KW-1185">Reference proteome</keyword>
<evidence type="ECO:0000313" key="2">
    <source>
        <dbReference type="Proteomes" id="UP001148838"/>
    </source>
</evidence>
<dbReference type="PANTHER" id="PTHR47027">
    <property type="entry name" value="REVERSE TRANSCRIPTASE DOMAIN-CONTAINING PROTEIN"/>
    <property type="match status" value="1"/>
</dbReference>
<evidence type="ECO:0000313" key="1">
    <source>
        <dbReference type="EMBL" id="KAJ4443953.1"/>
    </source>
</evidence>
<organism evidence="1 2">
    <name type="scientific">Periplaneta americana</name>
    <name type="common">American cockroach</name>
    <name type="synonym">Blatta americana</name>
    <dbReference type="NCBI Taxonomy" id="6978"/>
    <lineage>
        <taxon>Eukaryota</taxon>
        <taxon>Metazoa</taxon>
        <taxon>Ecdysozoa</taxon>
        <taxon>Arthropoda</taxon>
        <taxon>Hexapoda</taxon>
        <taxon>Insecta</taxon>
        <taxon>Pterygota</taxon>
        <taxon>Neoptera</taxon>
        <taxon>Polyneoptera</taxon>
        <taxon>Dictyoptera</taxon>
        <taxon>Blattodea</taxon>
        <taxon>Blattoidea</taxon>
        <taxon>Blattidae</taxon>
        <taxon>Blattinae</taxon>
        <taxon>Periplaneta</taxon>
    </lineage>
</organism>
<name>A0ABQ8TBM4_PERAM</name>
<dbReference type="EMBL" id="JAJSOF020000011">
    <property type="protein sequence ID" value="KAJ4443953.1"/>
    <property type="molecule type" value="Genomic_DNA"/>
</dbReference>
<gene>
    <name evidence="1" type="ORF">ANN_05742</name>
</gene>
<sequence>MLIASILNGWIHDDSARHDSSTSCRIIFTALSPPERHVCHLAHPTRLHTSIETKYLLHCKISNIDISLLMMCRIGIDLNSSLLSKNLKVRIYKTVILPVVLYGCETWTLTLREKERLRVFENKILRKIFGAKRDEVTGEWRKLHNVELHVLHSSPDIIRNIKSRRLRCAGHVALEEKNSLRRRGSNPGPWFYVPSALTIELHRIQSTAPDRNIEGGGFCPVLWIEFGVAQWSERLVRRTKDPGQQISATYLNMTTDFSHIPEHDNRFQPRTRTGQQISATCMNRTTDFSHVHEQDNRFQPHILTGQQISTTYLNRTTDFSHVPEQDNRFQP</sequence>
<protein>
    <submittedName>
        <fullName evidence="1">Uncharacterized protein</fullName>
    </submittedName>
</protein>